<accession>A0A4R6PXL6</accession>
<evidence type="ECO:0000313" key="2">
    <source>
        <dbReference type="EMBL" id="TDP42276.1"/>
    </source>
</evidence>
<dbReference type="InterPro" id="IPR001608">
    <property type="entry name" value="Ala_racemase_N"/>
</dbReference>
<evidence type="ECO:0000259" key="1">
    <source>
        <dbReference type="Pfam" id="PF01168"/>
    </source>
</evidence>
<feature type="domain" description="Alanine racemase N-terminal" evidence="1">
    <location>
        <begin position="25"/>
        <end position="266"/>
    </location>
</feature>
<dbReference type="GO" id="GO:0036088">
    <property type="term" value="P:D-serine catabolic process"/>
    <property type="evidence" value="ECO:0007669"/>
    <property type="project" value="TreeGrafter"/>
</dbReference>
<dbReference type="GO" id="GO:0008721">
    <property type="term" value="F:D-serine ammonia-lyase activity"/>
    <property type="evidence" value="ECO:0007669"/>
    <property type="project" value="TreeGrafter"/>
</dbReference>
<organism evidence="2 3">
    <name type="scientific">Nocardia ignorata</name>
    <dbReference type="NCBI Taxonomy" id="145285"/>
    <lineage>
        <taxon>Bacteria</taxon>
        <taxon>Bacillati</taxon>
        <taxon>Actinomycetota</taxon>
        <taxon>Actinomycetes</taxon>
        <taxon>Mycobacteriales</taxon>
        <taxon>Nocardiaceae</taxon>
        <taxon>Nocardia</taxon>
    </lineage>
</organism>
<dbReference type="SUPFAM" id="SSF51419">
    <property type="entry name" value="PLP-binding barrel"/>
    <property type="match status" value="1"/>
</dbReference>
<dbReference type="EMBL" id="SNXK01000001">
    <property type="protein sequence ID" value="TDP42276.1"/>
    <property type="molecule type" value="Genomic_DNA"/>
</dbReference>
<dbReference type="InterPro" id="IPR029066">
    <property type="entry name" value="PLP-binding_barrel"/>
</dbReference>
<dbReference type="PANTHER" id="PTHR28004">
    <property type="entry name" value="ZGC:162816-RELATED"/>
    <property type="match status" value="1"/>
</dbReference>
<dbReference type="Pfam" id="PF01168">
    <property type="entry name" value="Ala_racemase_N"/>
    <property type="match status" value="1"/>
</dbReference>
<dbReference type="InterPro" id="IPR051466">
    <property type="entry name" value="D-amino_acid_metab_enzyme"/>
</dbReference>
<gene>
    <name evidence="2" type="ORF">DFR75_1011386</name>
</gene>
<dbReference type="AlphaFoldDB" id="A0A4R6PXL6"/>
<dbReference type="Proteomes" id="UP000295087">
    <property type="component" value="Unassembled WGS sequence"/>
</dbReference>
<protein>
    <submittedName>
        <fullName evidence="2">D-serine deaminase-like pyridoxal phosphate-dependent protein</fullName>
    </submittedName>
</protein>
<dbReference type="Gene3D" id="3.20.20.10">
    <property type="entry name" value="Alanine racemase"/>
    <property type="match status" value="1"/>
</dbReference>
<evidence type="ECO:0000313" key="3">
    <source>
        <dbReference type="Proteomes" id="UP000295087"/>
    </source>
</evidence>
<keyword evidence="3" id="KW-1185">Reference proteome</keyword>
<comment type="caution">
    <text evidence="2">The sequence shown here is derived from an EMBL/GenBank/DDBJ whole genome shotgun (WGS) entry which is preliminary data.</text>
</comment>
<proteinExistence type="predicted"/>
<reference evidence="2 3" key="1">
    <citation type="submission" date="2019-03" db="EMBL/GenBank/DDBJ databases">
        <title>Genomic Encyclopedia of Type Strains, Phase IV (KMG-IV): sequencing the most valuable type-strain genomes for metagenomic binning, comparative biology and taxonomic classification.</title>
        <authorList>
            <person name="Goeker M."/>
        </authorList>
    </citation>
    <scope>NUCLEOTIDE SEQUENCE [LARGE SCALE GENOMIC DNA]</scope>
    <source>
        <strain evidence="2 3">DSM 44496</strain>
    </source>
</reference>
<dbReference type="PANTHER" id="PTHR28004:SF2">
    <property type="entry name" value="D-SERINE DEHYDRATASE"/>
    <property type="match status" value="1"/>
</dbReference>
<dbReference type="RefSeq" id="WP_084456734.1">
    <property type="nucleotide sequence ID" value="NZ_JBHXPO010000009.1"/>
</dbReference>
<sequence>MTETTALHHLHDATADLDPPLAALDLSRLDANAADLRRRANGVAIRVASKSVRCRAVLERVLGTDLTAADGFAGIMAYSLREAIWLARLGARDILLGYPTLDRAALAELAGAPTLLRSITLMIDDVAQLDLARAALGTDTVHPRVCLDVDASLRIGPLHLGVRRSPIRTPGEAAVLATQARARGFEVVGVMTYEAQIAGLPDNNPAVRVVKRLSAAEIARRRTQVLDAVRMVTGPLEIVNSGGTGSIEVSISDPDVTEVTAGSGLYVPTLFDHYRSFTPRPALFFATPVLRKPTPSIATVFAGGYIASGPTGPSRVPLPVWPAGLKLLGAEGAGEVQTPLAGGSELEIGDRVWFRHAKAGELCERFAEIHLVDESGTRTTVPTYRGEGQCFG</sequence>
<dbReference type="CDD" id="cd06813">
    <property type="entry name" value="PLPDE_III_DSD_D-TA_like_2"/>
    <property type="match status" value="1"/>
</dbReference>
<name>A0A4R6PXL6_NOCIG</name>